<feature type="non-terminal residue" evidence="2">
    <location>
        <position position="1"/>
    </location>
</feature>
<feature type="compositionally biased region" description="Polar residues" evidence="1">
    <location>
        <begin position="102"/>
        <end position="120"/>
    </location>
</feature>
<protein>
    <submittedName>
        <fullName evidence="2">Uncharacterized protein</fullName>
    </submittedName>
</protein>
<feature type="region of interest" description="Disordered" evidence="1">
    <location>
        <begin position="59"/>
        <end position="140"/>
    </location>
</feature>
<evidence type="ECO:0000313" key="3">
    <source>
        <dbReference type="Proteomes" id="UP000187406"/>
    </source>
</evidence>
<proteinExistence type="predicted"/>
<gene>
    <name evidence="2" type="ORF">CFOL_v3_01220</name>
</gene>
<feature type="compositionally biased region" description="Low complexity" evidence="1">
    <location>
        <begin position="129"/>
        <end position="140"/>
    </location>
</feature>
<evidence type="ECO:0000256" key="1">
    <source>
        <dbReference type="SAM" id="MobiDB-lite"/>
    </source>
</evidence>
<dbReference type="AlphaFoldDB" id="A0A1Q3AQ34"/>
<dbReference type="EMBL" id="BDDD01000038">
    <property type="protein sequence ID" value="GAV57683.1"/>
    <property type="molecule type" value="Genomic_DNA"/>
</dbReference>
<dbReference type="InParanoid" id="A0A1Q3AQ34"/>
<organism evidence="2 3">
    <name type="scientific">Cephalotus follicularis</name>
    <name type="common">Albany pitcher plant</name>
    <dbReference type="NCBI Taxonomy" id="3775"/>
    <lineage>
        <taxon>Eukaryota</taxon>
        <taxon>Viridiplantae</taxon>
        <taxon>Streptophyta</taxon>
        <taxon>Embryophyta</taxon>
        <taxon>Tracheophyta</taxon>
        <taxon>Spermatophyta</taxon>
        <taxon>Magnoliopsida</taxon>
        <taxon>eudicotyledons</taxon>
        <taxon>Gunneridae</taxon>
        <taxon>Pentapetalae</taxon>
        <taxon>rosids</taxon>
        <taxon>fabids</taxon>
        <taxon>Oxalidales</taxon>
        <taxon>Cephalotaceae</taxon>
        <taxon>Cephalotus</taxon>
    </lineage>
</organism>
<reference evidence="3" key="1">
    <citation type="submission" date="2016-04" db="EMBL/GenBank/DDBJ databases">
        <title>Cephalotus genome sequencing.</title>
        <authorList>
            <person name="Fukushima K."/>
            <person name="Hasebe M."/>
            <person name="Fang X."/>
        </authorList>
    </citation>
    <scope>NUCLEOTIDE SEQUENCE [LARGE SCALE GENOMIC DNA]</scope>
    <source>
        <strain evidence="3">cv. St1</strain>
    </source>
</reference>
<keyword evidence="3" id="KW-1185">Reference proteome</keyword>
<sequence>ICTQRSRNDCECCAKRLLYLNDLKPFPFSYSVSLKHSTIFSSLSPSLSLYLTARFCREGDNKNPPLRRFSFSDPTKPTPPTPRCIKPPSSPLSRDHHHKATVLSSLSRTIPRTQIKTTKPPSRYPQPQPQRLKPQLRYPY</sequence>
<dbReference type="Proteomes" id="UP000187406">
    <property type="component" value="Unassembled WGS sequence"/>
</dbReference>
<accession>A0A1Q3AQ34</accession>
<name>A0A1Q3AQ34_CEPFO</name>
<evidence type="ECO:0000313" key="2">
    <source>
        <dbReference type="EMBL" id="GAV57683.1"/>
    </source>
</evidence>
<comment type="caution">
    <text evidence="2">The sequence shown here is derived from an EMBL/GenBank/DDBJ whole genome shotgun (WGS) entry which is preliminary data.</text>
</comment>